<sequence length="105" mass="11355">MIRKVIALGLVVLLSGLVHQVSWGQSGTCCGTFNCGNQQRVNECIVASAPTVPTLACKRGAPRDCTNEPQICFEGYVTFWDSCNFVASFAYIQVAYRICPAANCT</sequence>
<dbReference type="HOGENOM" id="CLU_2234786_0_0_0"/>
<dbReference type="Proteomes" id="UP000010798">
    <property type="component" value="Chromosome"/>
</dbReference>
<protein>
    <submittedName>
        <fullName evidence="1">Uncharacterized protein</fullName>
    </submittedName>
</protein>
<organism evidence="1 2">
    <name type="scientific">Singulisphaera acidiphila (strain ATCC BAA-1392 / DSM 18658 / VKM B-2454 / MOB10)</name>
    <dbReference type="NCBI Taxonomy" id="886293"/>
    <lineage>
        <taxon>Bacteria</taxon>
        <taxon>Pseudomonadati</taxon>
        <taxon>Planctomycetota</taxon>
        <taxon>Planctomycetia</taxon>
        <taxon>Isosphaerales</taxon>
        <taxon>Isosphaeraceae</taxon>
        <taxon>Singulisphaera</taxon>
    </lineage>
</organism>
<evidence type="ECO:0000313" key="2">
    <source>
        <dbReference type="Proteomes" id="UP000010798"/>
    </source>
</evidence>
<evidence type="ECO:0000313" key="1">
    <source>
        <dbReference type="EMBL" id="AGA31367.1"/>
    </source>
</evidence>
<accession>L0DQY3</accession>
<keyword evidence="2" id="KW-1185">Reference proteome</keyword>
<reference evidence="1 2" key="1">
    <citation type="submission" date="2012-02" db="EMBL/GenBank/DDBJ databases">
        <title>Complete sequence of chromosome of Singulisphaera acidiphila DSM 18658.</title>
        <authorList>
            <consortium name="US DOE Joint Genome Institute (JGI-PGF)"/>
            <person name="Lucas S."/>
            <person name="Copeland A."/>
            <person name="Lapidus A."/>
            <person name="Glavina del Rio T."/>
            <person name="Dalin E."/>
            <person name="Tice H."/>
            <person name="Bruce D."/>
            <person name="Goodwin L."/>
            <person name="Pitluck S."/>
            <person name="Peters L."/>
            <person name="Ovchinnikova G."/>
            <person name="Chertkov O."/>
            <person name="Kyrpides N."/>
            <person name="Mavromatis K."/>
            <person name="Ivanova N."/>
            <person name="Brettin T."/>
            <person name="Detter J.C."/>
            <person name="Han C."/>
            <person name="Larimer F."/>
            <person name="Land M."/>
            <person name="Hauser L."/>
            <person name="Markowitz V."/>
            <person name="Cheng J.-F."/>
            <person name="Hugenholtz P."/>
            <person name="Woyke T."/>
            <person name="Wu D."/>
            <person name="Tindall B."/>
            <person name="Pomrenke H."/>
            <person name="Brambilla E."/>
            <person name="Klenk H.-P."/>
            <person name="Eisen J.A."/>
        </authorList>
    </citation>
    <scope>NUCLEOTIDE SEQUENCE [LARGE SCALE GENOMIC DNA]</scope>
    <source>
        <strain evidence="2">ATCC BAA-1392 / DSM 18658 / VKM B-2454 / MOB10</strain>
    </source>
</reference>
<name>L0DQY3_SINAD</name>
<proteinExistence type="predicted"/>
<gene>
    <name evidence="1" type="ordered locus">Sinac_7327</name>
</gene>
<dbReference type="EMBL" id="CP003364">
    <property type="protein sequence ID" value="AGA31367.1"/>
    <property type="molecule type" value="Genomic_DNA"/>
</dbReference>
<dbReference type="AlphaFoldDB" id="L0DQY3"/>
<dbReference type="KEGG" id="saci:Sinac_7327"/>